<protein>
    <submittedName>
        <fullName evidence="2">Uncharacterized protein</fullName>
    </submittedName>
</protein>
<name>A0A5J4Q6S2_9ZZZZ</name>
<sequence>MNPTGALVEDYRSNPTGLGTSGSVNDACMDDEDGVVVVGDFTSFDGQPANRIVRLKADDGSVDTEYLANTGSGADGSIHTIQYNKASGLSVITGNFTQFSGTPRNGIAVINKNGILNEAFDPEDFSGGKVNFATILDTEKIVVSGTFTKYAGVSRPGFLLLDMDGKATQHFNVPGTFSGQLYQVVETKTTTGSYGLLLLGSISRFNGSKVSNVVMIEVDFTEKEEE</sequence>
<dbReference type="InterPro" id="IPR013431">
    <property type="entry name" value="Delta_60_rpt"/>
</dbReference>
<organism evidence="2">
    <name type="scientific">termite gut metagenome</name>
    <dbReference type="NCBI Taxonomy" id="433724"/>
    <lineage>
        <taxon>unclassified sequences</taxon>
        <taxon>metagenomes</taxon>
        <taxon>organismal metagenomes</taxon>
    </lineage>
</organism>
<accession>A0A5J4Q6S2</accession>
<reference evidence="2" key="1">
    <citation type="submission" date="2019-03" db="EMBL/GenBank/DDBJ databases">
        <title>Single cell metagenomics reveals metabolic interactions within the superorganism composed of flagellate Streblomastix strix and complex community of Bacteroidetes bacteria on its surface.</title>
        <authorList>
            <person name="Treitli S.C."/>
            <person name="Kolisko M."/>
            <person name="Husnik F."/>
            <person name="Keeling P."/>
            <person name="Hampl V."/>
        </authorList>
    </citation>
    <scope>NUCLEOTIDE SEQUENCE</scope>
    <source>
        <strain evidence="2">STM</strain>
    </source>
</reference>
<dbReference type="EMBL" id="SNRY01004781">
    <property type="protein sequence ID" value="KAA6316718.1"/>
    <property type="molecule type" value="Genomic_DNA"/>
</dbReference>
<feature type="compositionally biased region" description="Polar residues" evidence="1">
    <location>
        <begin position="13"/>
        <end position="22"/>
    </location>
</feature>
<evidence type="ECO:0000256" key="1">
    <source>
        <dbReference type="SAM" id="MobiDB-lite"/>
    </source>
</evidence>
<feature type="region of interest" description="Disordered" evidence="1">
    <location>
        <begin position="1"/>
        <end position="22"/>
    </location>
</feature>
<dbReference type="Pfam" id="PF17164">
    <property type="entry name" value="DUF5122"/>
    <property type="match status" value="2"/>
</dbReference>
<proteinExistence type="predicted"/>
<evidence type="ECO:0000313" key="2">
    <source>
        <dbReference type="EMBL" id="KAA6316718.1"/>
    </source>
</evidence>
<comment type="caution">
    <text evidence="2">The sequence shown here is derived from an EMBL/GenBank/DDBJ whole genome shotgun (WGS) entry which is preliminary data.</text>
</comment>
<dbReference type="AlphaFoldDB" id="A0A5J4Q6S2"/>
<gene>
    <name evidence="2" type="ORF">EZS27_033013</name>
</gene>
<dbReference type="Gene3D" id="2.80.10.50">
    <property type="match status" value="1"/>
</dbReference>